<evidence type="ECO:0000256" key="1">
    <source>
        <dbReference type="ARBA" id="ARBA00004141"/>
    </source>
</evidence>
<evidence type="ECO:0000256" key="9">
    <source>
        <dbReference type="SAM" id="Phobius"/>
    </source>
</evidence>
<dbReference type="SUPFAM" id="SSF53448">
    <property type="entry name" value="Nucleotide-diphospho-sugar transferases"/>
    <property type="match status" value="1"/>
</dbReference>
<dbReference type="RefSeq" id="WP_168205167.1">
    <property type="nucleotide sequence ID" value="NZ_CP042913.1"/>
</dbReference>
<evidence type="ECO:0000256" key="4">
    <source>
        <dbReference type="ARBA" id="ARBA00022676"/>
    </source>
</evidence>
<accession>A0A5B9QBD4</accession>
<name>A0A5B9QBD4_9BACT</name>
<keyword evidence="6 9" id="KW-0812">Transmembrane</keyword>
<dbReference type="InterPro" id="IPR025993">
    <property type="entry name" value="Ceramide_glucosylTrfase"/>
</dbReference>
<evidence type="ECO:0000256" key="3">
    <source>
        <dbReference type="ARBA" id="ARBA00004991"/>
    </source>
</evidence>
<sequence>MTALATFIAVVLVSLVVGQSLLVWRFVSTLSKPPVDLLADSDAPTATIVLCLRGTDPFLTDCLQGLATQDYPQFDVRIVIDSPDDPAHQIVERFMRGSGANNIRVENLAEKSEHCSLKCSSLRQVMLSLDPECEIVAQLDADTIAHPTWLRELATGLAPTDVGAATGNRWYMPNSYSIGSLVRYTWNAAAIVQMYWYEIAWGGTLALKTKVLRESDLLDKWALSFCEDTMLHAQLKKIGLRVAFVPSLMMINRENISLASFMSWSTRQLITAKLYHPAWPLVLLHGILSTLFPLLAVILFIVAIIQQNYPIATTMGAVIVLVGLSWITSLWPMERAVRRIAARRGETTNWLTPWGTIKCLASMAVTQLVYPLTLAGAVFTRATNWRGIEYRIDGPWRIHMQDYHPYSAASEQVNESL</sequence>
<dbReference type="AlphaFoldDB" id="A0A5B9QBD4"/>
<dbReference type="GO" id="GO:0008120">
    <property type="term" value="F:ceramide glucosyltransferase activity"/>
    <property type="evidence" value="ECO:0007669"/>
    <property type="project" value="TreeGrafter"/>
</dbReference>
<evidence type="ECO:0000313" key="11">
    <source>
        <dbReference type="Proteomes" id="UP000323917"/>
    </source>
</evidence>
<feature type="transmembrane region" description="Helical" evidence="9">
    <location>
        <begin position="282"/>
        <end position="305"/>
    </location>
</feature>
<comment type="subcellular location">
    <subcellularLocation>
        <location evidence="1">Membrane</location>
        <topology evidence="1">Multi-pass membrane protein</topology>
    </subcellularLocation>
</comment>
<feature type="transmembrane region" description="Helical" evidence="9">
    <location>
        <begin position="311"/>
        <end position="333"/>
    </location>
</feature>
<keyword evidence="5" id="KW-0808">Transferase</keyword>
<keyword evidence="11" id="KW-1185">Reference proteome</keyword>
<proteinExistence type="predicted"/>
<reference evidence="10 11" key="1">
    <citation type="submission" date="2019-08" db="EMBL/GenBank/DDBJ databases">
        <title>Deep-cultivation of Planctomycetes and their phenomic and genomic characterization uncovers novel biology.</title>
        <authorList>
            <person name="Wiegand S."/>
            <person name="Jogler M."/>
            <person name="Boedeker C."/>
            <person name="Pinto D."/>
            <person name="Vollmers J."/>
            <person name="Rivas-Marin E."/>
            <person name="Kohn T."/>
            <person name="Peeters S.H."/>
            <person name="Heuer A."/>
            <person name="Rast P."/>
            <person name="Oberbeckmann S."/>
            <person name="Bunk B."/>
            <person name="Jeske O."/>
            <person name="Meyerdierks A."/>
            <person name="Storesund J.E."/>
            <person name="Kallscheuer N."/>
            <person name="Luecker S."/>
            <person name="Lage O.M."/>
            <person name="Pohl T."/>
            <person name="Merkel B.J."/>
            <person name="Hornburger P."/>
            <person name="Mueller R.-W."/>
            <person name="Bruemmer F."/>
            <person name="Labrenz M."/>
            <person name="Spormann A.M."/>
            <person name="Op den Camp H."/>
            <person name="Overmann J."/>
            <person name="Amann R."/>
            <person name="Jetten M.S.M."/>
            <person name="Mascher T."/>
            <person name="Medema M.H."/>
            <person name="Devos D.P."/>
            <person name="Kaster A.-K."/>
            <person name="Ovreas L."/>
            <person name="Rohde M."/>
            <person name="Galperin M.Y."/>
            <person name="Jogler C."/>
        </authorList>
    </citation>
    <scope>NUCLEOTIDE SEQUENCE [LARGE SCALE GENOMIC DNA]</scope>
    <source>
        <strain evidence="10 11">Pr1d</strain>
    </source>
</reference>
<organism evidence="10 11">
    <name type="scientific">Bythopirellula goksoeyrii</name>
    <dbReference type="NCBI Taxonomy" id="1400387"/>
    <lineage>
        <taxon>Bacteria</taxon>
        <taxon>Pseudomonadati</taxon>
        <taxon>Planctomycetota</taxon>
        <taxon>Planctomycetia</taxon>
        <taxon>Pirellulales</taxon>
        <taxon>Lacipirellulaceae</taxon>
        <taxon>Bythopirellula</taxon>
    </lineage>
</organism>
<comment type="pathway">
    <text evidence="2">Lipid metabolism; sphingolipid metabolism.</text>
</comment>
<comment type="pathway">
    <text evidence="3">Sphingolipid metabolism.</text>
</comment>
<evidence type="ECO:0000313" key="10">
    <source>
        <dbReference type="EMBL" id="QEG34880.1"/>
    </source>
</evidence>
<keyword evidence="7 9" id="KW-1133">Transmembrane helix</keyword>
<dbReference type="Proteomes" id="UP000323917">
    <property type="component" value="Chromosome"/>
</dbReference>
<keyword evidence="8 9" id="KW-0472">Membrane</keyword>
<evidence type="ECO:0000256" key="2">
    <source>
        <dbReference type="ARBA" id="ARBA00004760"/>
    </source>
</evidence>
<protein>
    <recommendedName>
        <fullName evidence="12">Glycosyl transferase family 2</fullName>
    </recommendedName>
</protein>
<dbReference type="Gene3D" id="3.90.550.10">
    <property type="entry name" value="Spore Coat Polysaccharide Biosynthesis Protein SpsA, Chain A"/>
    <property type="match status" value="1"/>
</dbReference>
<gene>
    <name evidence="10" type="ORF">Pr1d_21680</name>
</gene>
<dbReference type="EMBL" id="CP042913">
    <property type="protein sequence ID" value="QEG34880.1"/>
    <property type="molecule type" value="Genomic_DNA"/>
</dbReference>
<evidence type="ECO:0008006" key="12">
    <source>
        <dbReference type="Google" id="ProtNLM"/>
    </source>
</evidence>
<dbReference type="PANTHER" id="PTHR12726">
    <property type="entry name" value="CERAMIDE GLUCOSYLTRANSFERASE"/>
    <property type="match status" value="1"/>
</dbReference>
<dbReference type="KEGG" id="bgok:Pr1d_21680"/>
<keyword evidence="4" id="KW-0328">Glycosyltransferase</keyword>
<evidence type="ECO:0000256" key="7">
    <source>
        <dbReference type="ARBA" id="ARBA00022989"/>
    </source>
</evidence>
<dbReference type="GO" id="GO:0006679">
    <property type="term" value="P:glucosylceramide biosynthetic process"/>
    <property type="evidence" value="ECO:0007669"/>
    <property type="project" value="TreeGrafter"/>
</dbReference>
<evidence type="ECO:0000256" key="6">
    <source>
        <dbReference type="ARBA" id="ARBA00022692"/>
    </source>
</evidence>
<dbReference type="Pfam" id="PF13641">
    <property type="entry name" value="Glyco_tranf_2_3"/>
    <property type="match status" value="1"/>
</dbReference>
<dbReference type="InterPro" id="IPR029044">
    <property type="entry name" value="Nucleotide-diphossugar_trans"/>
</dbReference>
<dbReference type="PANTHER" id="PTHR12726:SF0">
    <property type="entry name" value="CERAMIDE GLUCOSYLTRANSFERASE"/>
    <property type="match status" value="1"/>
</dbReference>
<evidence type="ECO:0000256" key="8">
    <source>
        <dbReference type="ARBA" id="ARBA00023136"/>
    </source>
</evidence>
<evidence type="ECO:0000256" key="5">
    <source>
        <dbReference type="ARBA" id="ARBA00022679"/>
    </source>
</evidence>
<dbReference type="GO" id="GO:0016020">
    <property type="term" value="C:membrane"/>
    <property type="evidence" value="ECO:0007669"/>
    <property type="project" value="UniProtKB-SubCell"/>
</dbReference>